<dbReference type="Pfam" id="PF03004">
    <property type="entry name" value="Transposase_24"/>
    <property type="match status" value="1"/>
</dbReference>
<reference evidence="2" key="1">
    <citation type="journal article" date="2020" name="Nat. Genet.">
        <title>Genomic diversifications of five Gossypium allopolyploid species and their impact on cotton improvement.</title>
        <authorList>
            <person name="Chen Z.J."/>
            <person name="Sreedasyam A."/>
            <person name="Ando A."/>
            <person name="Song Q."/>
            <person name="De Santiago L.M."/>
            <person name="Hulse-Kemp A.M."/>
            <person name="Ding M."/>
            <person name="Ye W."/>
            <person name="Kirkbride R.C."/>
            <person name="Jenkins J."/>
            <person name="Plott C."/>
            <person name="Lovell J."/>
            <person name="Lin Y.M."/>
            <person name="Vaughn R."/>
            <person name="Liu B."/>
            <person name="Simpson S."/>
            <person name="Scheffler B.E."/>
            <person name="Wen L."/>
            <person name="Saski C.A."/>
            <person name="Grover C.E."/>
            <person name="Hu G."/>
            <person name="Conover J.L."/>
            <person name="Carlson J.W."/>
            <person name="Shu S."/>
            <person name="Boston L.B."/>
            <person name="Williams M."/>
            <person name="Peterson D.G."/>
            <person name="McGee K."/>
            <person name="Jones D.C."/>
            <person name="Wendel J.F."/>
            <person name="Stelly D.M."/>
            <person name="Grimwood J."/>
            <person name="Schmutz J."/>
        </authorList>
    </citation>
    <scope>NUCLEOTIDE SEQUENCE [LARGE SCALE GENOMIC DNA]</scope>
    <source>
        <strain evidence="2">cv. TM-1</strain>
    </source>
</reference>
<protein>
    <submittedName>
        <fullName evidence="3">Uncharacterized protein</fullName>
    </submittedName>
</protein>
<gene>
    <name evidence="3" type="primary">LOC107936981</name>
</gene>
<dbReference type="RefSeq" id="XP_040965161.1">
    <property type="nucleotide sequence ID" value="XM_041109227.1"/>
</dbReference>
<organism evidence="2 3">
    <name type="scientific">Gossypium hirsutum</name>
    <name type="common">Upland cotton</name>
    <name type="synonym">Gossypium mexicanum</name>
    <dbReference type="NCBI Taxonomy" id="3635"/>
    <lineage>
        <taxon>Eukaryota</taxon>
        <taxon>Viridiplantae</taxon>
        <taxon>Streptophyta</taxon>
        <taxon>Embryophyta</taxon>
        <taxon>Tracheophyta</taxon>
        <taxon>Spermatophyta</taxon>
        <taxon>Magnoliopsida</taxon>
        <taxon>eudicotyledons</taxon>
        <taxon>Gunneridae</taxon>
        <taxon>Pentapetalae</taxon>
        <taxon>rosids</taxon>
        <taxon>malvids</taxon>
        <taxon>Malvales</taxon>
        <taxon>Malvaceae</taxon>
        <taxon>Malvoideae</taxon>
        <taxon>Gossypium</taxon>
    </lineage>
</organism>
<accession>A0ABM3BDP3</accession>
<name>A0ABM3BDP3_GOSHI</name>
<proteinExistence type="predicted"/>
<evidence type="ECO:0000313" key="3">
    <source>
        <dbReference type="RefSeq" id="XP_040965161.1"/>
    </source>
</evidence>
<dbReference type="InterPro" id="IPR004252">
    <property type="entry name" value="Probable_transposase_24"/>
</dbReference>
<keyword evidence="2" id="KW-1185">Reference proteome</keyword>
<feature type="coiled-coil region" evidence="1">
    <location>
        <begin position="85"/>
        <end position="172"/>
    </location>
</feature>
<evidence type="ECO:0000256" key="1">
    <source>
        <dbReference type="SAM" id="Coils"/>
    </source>
</evidence>
<sequence length="201" mass="23030">MTHRKKDGNPMTPETTEIMEKLKDKKAECDAMPSSDSSVNVDDIDNMIITEVLGPERYGRVWFQGSFISPSQYFGSSSQQYMPSGSQAQAEVQRLRDQMAQMQATTVEQITQLKAEAASREAEVQKRYEELQLQLKADAAAREAKVQRKYEELQLQLKAEAAAREVEAAAREADQHRKYDELQQQLQTMMNMFQQSQRPPY</sequence>
<keyword evidence="1" id="KW-0175">Coiled coil</keyword>
<reference evidence="3" key="2">
    <citation type="submission" date="2025-08" db="UniProtKB">
        <authorList>
            <consortium name="RefSeq"/>
        </authorList>
    </citation>
    <scope>IDENTIFICATION</scope>
</reference>
<dbReference type="GeneID" id="107936981"/>
<evidence type="ECO:0000313" key="2">
    <source>
        <dbReference type="Proteomes" id="UP000818029"/>
    </source>
</evidence>
<dbReference type="Proteomes" id="UP000818029">
    <property type="component" value="Chromosome D13"/>
</dbReference>